<dbReference type="EMBL" id="CATQJL010000112">
    <property type="protein sequence ID" value="CAJ0594767.1"/>
    <property type="molecule type" value="Genomic_DNA"/>
</dbReference>
<feature type="compositionally biased region" description="Basic residues" evidence="1">
    <location>
        <begin position="41"/>
        <end position="52"/>
    </location>
</feature>
<comment type="caution">
    <text evidence="2">The sequence shown here is derived from an EMBL/GenBank/DDBJ whole genome shotgun (WGS) entry which is preliminary data.</text>
</comment>
<protein>
    <submittedName>
        <fullName evidence="2">Uncharacterized protein</fullName>
    </submittedName>
</protein>
<accession>A0AA36GME8</accession>
<evidence type="ECO:0000313" key="3">
    <source>
        <dbReference type="Proteomes" id="UP001176961"/>
    </source>
</evidence>
<name>A0AA36GME8_CYLNA</name>
<dbReference type="Proteomes" id="UP001176961">
    <property type="component" value="Unassembled WGS sequence"/>
</dbReference>
<organism evidence="2 3">
    <name type="scientific">Cylicocyclus nassatus</name>
    <name type="common">Nematode worm</name>
    <dbReference type="NCBI Taxonomy" id="53992"/>
    <lineage>
        <taxon>Eukaryota</taxon>
        <taxon>Metazoa</taxon>
        <taxon>Ecdysozoa</taxon>
        <taxon>Nematoda</taxon>
        <taxon>Chromadorea</taxon>
        <taxon>Rhabditida</taxon>
        <taxon>Rhabditina</taxon>
        <taxon>Rhabditomorpha</taxon>
        <taxon>Strongyloidea</taxon>
        <taxon>Strongylidae</taxon>
        <taxon>Cylicocyclus</taxon>
    </lineage>
</organism>
<dbReference type="AlphaFoldDB" id="A0AA36GME8"/>
<proteinExistence type="predicted"/>
<feature type="region of interest" description="Disordered" evidence="1">
    <location>
        <begin position="25"/>
        <end position="52"/>
    </location>
</feature>
<gene>
    <name evidence="2" type="ORF">CYNAS_LOCUS6750</name>
</gene>
<reference evidence="2" key="1">
    <citation type="submission" date="2023-07" db="EMBL/GenBank/DDBJ databases">
        <authorList>
            <consortium name="CYATHOMIX"/>
        </authorList>
    </citation>
    <scope>NUCLEOTIDE SEQUENCE</scope>
    <source>
        <strain evidence="2">N/A</strain>
    </source>
</reference>
<keyword evidence="3" id="KW-1185">Reference proteome</keyword>
<evidence type="ECO:0000256" key="1">
    <source>
        <dbReference type="SAM" id="MobiDB-lite"/>
    </source>
</evidence>
<evidence type="ECO:0000313" key="2">
    <source>
        <dbReference type="EMBL" id="CAJ0594767.1"/>
    </source>
</evidence>
<sequence>MKVEAKARGAKNQNVVMEMVKVGKNARRRAKNRGATEARRGVGRKRGTSKIL</sequence>